<keyword evidence="2" id="KW-1185">Reference proteome</keyword>
<name>A0A6P7M5Y7_BETSP</name>
<dbReference type="InParanoid" id="A0A6P7M5Y7"/>
<evidence type="ECO:0000313" key="3">
    <source>
        <dbReference type="RefSeq" id="XP_029001474.1"/>
    </source>
</evidence>
<protein>
    <submittedName>
        <fullName evidence="3">Leucine-rich repeat-containing protein 34 isoform X1</fullName>
    </submittedName>
</protein>
<dbReference type="SMART" id="SM00368">
    <property type="entry name" value="LRR_RI"/>
    <property type="match status" value="9"/>
</dbReference>
<dbReference type="GeneID" id="114852923"/>
<keyword evidence="1" id="KW-0677">Repeat</keyword>
<evidence type="ECO:0000256" key="1">
    <source>
        <dbReference type="ARBA" id="ARBA00022737"/>
    </source>
</evidence>
<sequence length="396" mass="43526">MANESMSESYKSACSDNQIKRNPHIAEVLEKLRADENVTLKLPGNKQRQRLHDEDAMVLCKCLQNNKCVTGLDLRYNNISDEGVERLSGLLQEDSSLLSLDLMFNDILAGGAEILSTVLQSNTTLRSLALSGNKLGSRGAVRLAGMLQRNHSLQELQLADCDLGVQGVIALTIALKSNTGLLSLDLSRALLSSLQEEWAVHVSEMLVGNSHLVELHLGRMGMTDAGMERLADGLTSNYSLRYLDLRCNRVTRDGVSHLAKVLKLNPTLEVVDLSFNRMEDEGAVYLSEAITSPGCGLRELSVKGNSISAEGLLSLAQATGANTRLTHLYIWGNHLEEPVCHAFRELMSSGRLLPEQTDVSVYEVDGRVFLAEAPHSLRRRYNSSRKPTHIQSLPPN</sequence>
<dbReference type="InterPro" id="IPR052201">
    <property type="entry name" value="LRR-containing_regulator"/>
</dbReference>
<dbReference type="AlphaFoldDB" id="A0A6P7M5Y7"/>
<dbReference type="Gene3D" id="3.80.10.10">
    <property type="entry name" value="Ribonuclease Inhibitor"/>
    <property type="match status" value="3"/>
</dbReference>
<dbReference type="InterPro" id="IPR032675">
    <property type="entry name" value="LRR_dom_sf"/>
</dbReference>
<reference evidence="3" key="1">
    <citation type="submission" date="2025-08" db="UniProtKB">
        <authorList>
            <consortium name="RefSeq"/>
        </authorList>
    </citation>
    <scope>IDENTIFICATION</scope>
</reference>
<dbReference type="OrthoDB" id="272549at2759"/>
<dbReference type="RefSeq" id="XP_029001474.1">
    <property type="nucleotide sequence ID" value="XM_029145641.3"/>
</dbReference>
<dbReference type="PANTHER" id="PTHR24111">
    <property type="entry name" value="LEUCINE-RICH REPEAT-CONTAINING PROTEIN 34"/>
    <property type="match status" value="1"/>
</dbReference>
<gene>
    <name evidence="3" type="primary">lrrc34</name>
</gene>
<dbReference type="Proteomes" id="UP000515150">
    <property type="component" value="Chromosome 4"/>
</dbReference>
<dbReference type="CTD" id="151827"/>
<dbReference type="Pfam" id="PF13516">
    <property type="entry name" value="LRR_6"/>
    <property type="match status" value="8"/>
</dbReference>
<organism evidence="2 3">
    <name type="scientific">Betta splendens</name>
    <name type="common">Siamese fighting fish</name>
    <dbReference type="NCBI Taxonomy" id="158456"/>
    <lineage>
        <taxon>Eukaryota</taxon>
        <taxon>Metazoa</taxon>
        <taxon>Chordata</taxon>
        <taxon>Craniata</taxon>
        <taxon>Vertebrata</taxon>
        <taxon>Euteleostomi</taxon>
        <taxon>Actinopterygii</taxon>
        <taxon>Neopterygii</taxon>
        <taxon>Teleostei</taxon>
        <taxon>Neoteleostei</taxon>
        <taxon>Acanthomorphata</taxon>
        <taxon>Anabantaria</taxon>
        <taxon>Anabantiformes</taxon>
        <taxon>Anabantoidei</taxon>
        <taxon>Osphronemidae</taxon>
        <taxon>Betta</taxon>
    </lineage>
</organism>
<dbReference type="PANTHER" id="PTHR24111:SF4">
    <property type="entry name" value="LEUCINE-RICH REPEAT-CONTAINING PROTEIN 34"/>
    <property type="match status" value="1"/>
</dbReference>
<accession>A0A6P7M5Y7</accession>
<dbReference type="FunCoup" id="A0A6P7M5Y7">
    <property type="interactions" value="566"/>
</dbReference>
<dbReference type="SUPFAM" id="SSF52047">
    <property type="entry name" value="RNI-like"/>
    <property type="match status" value="1"/>
</dbReference>
<evidence type="ECO:0000313" key="2">
    <source>
        <dbReference type="Proteomes" id="UP000515150"/>
    </source>
</evidence>
<proteinExistence type="predicted"/>
<dbReference type="KEGG" id="bspl:114852923"/>
<dbReference type="InterPro" id="IPR001611">
    <property type="entry name" value="Leu-rich_rpt"/>
</dbReference>